<dbReference type="SMART" id="SM00020">
    <property type="entry name" value="Tryp_SPc"/>
    <property type="match status" value="1"/>
</dbReference>
<dbReference type="PROSITE" id="PS50240">
    <property type="entry name" value="TRYPSIN_DOM"/>
    <property type="match status" value="1"/>
</dbReference>
<dbReference type="InterPro" id="IPR001314">
    <property type="entry name" value="Peptidase_S1A"/>
</dbReference>
<protein>
    <recommendedName>
        <fullName evidence="7">Peptidase S1 domain-containing protein</fullName>
    </recommendedName>
</protein>
<evidence type="ECO:0000256" key="1">
    <source>
        <dbReference type="ARBA" id="ARBA00007664"/>
    </source>
</evidence>
<dbReference type="PRINTS" id="PR00722">
    <property type="entry name" value="CHYMOTRYPSIN"/>
</dbReference>
<evidence type="ECO:0000256" key="3">
    <source>
        <dbReference type="ARBA" id="ARBA00022801"/>
    </source>
</evidence>
<feature type="chain" id="PRO_5045710646" description="Peptidase S1 domain-containing protein" evidence="6">
    <location>
        <begin position="22"/>
        <end position="328"/>
    </location>
</feature>
<keyword evidence="9" id="KW-1185">Reference proteome</keyword>
<dbReference type="SUPFAM" id="SSF50494">
    <property type="entry name" value="Trypsin-like serine proteases"/>
    <property type="match status" value="1"/>
</dbReference>
<dbReference type="Pfam" id="PF00089">
    <property type="entry name" value="Trypsin"/>
    <property type="match status" value="1"/>
</dbReference>
<dbReference type="InterPro" id="IPR043504">
    <property type="entry name" value="Peptidase_S1_PA_chymotrypsin"/>
</dbReference>
<dbReference type="InterPro" id="IPR050430">
    <property type="entry name" value="Peptidase_S1"/>
</dbReference>
<organism evidence="8 9">
    <name type="scientific">Plutella xylostella</name>
    <name type="common">Diamondback moth</name>
    <name type="synonym">Plutella maculipennis</name>
    <dbReference type="NCBI Taxonomy" id="51655"/>
    <lineage>
        <taxon>Eukaryota</taxon>
        <taxon>Metazoa</taxon>
        <taxon>Ecdysozoa</taxon>
        <taxon>Arthropoda</taxon>
        <taxon>Hexapoda</taxon>
        <taxon>Insecta</taxon>
        <taxon>Pterygota</taxon>
        <taxon>Neoptera</taxon>
        <taxon>Endopterygota</taxon>
        <taxon>Lepidoptera</taxon>
        <taxon>Glossata</taxon>
        <taxon>Ditrysia</taxon>
        <taxon>Yponomeutoidea</taxon>
        <taxon>Plutellidae</taxon>
        <taxon>Plutella</taxon>
    </lineage>
</organism>
<dbReference type="InterPro" id="IPR009003">
    <property type="entry name" value="Peptidase_S1_PA"/>
</dbReference>
<evidence type="ECO:0000313" key="8">
    <source>
        <dbReference type="EMBL" id="KAG7298743.1"/>
    </source>
</evidence>
<dbReference type="EMBL" id="JAHIBW010000023">
    <property type="protein sequence ID" value="KAG7298743.1"/>
    <property type="molecule type" value="Genomic_DNA"/>
</dbReference>
<gene>
    <name evidence="8" type="ORF">JYU34_017158</name>
</gene>
<keyword evidence="4" id="KW-0720">Serine protease</keyword>
<evidence type="ECO:0000256" key="4">
    <source>
        <dbReference type="ARBA" id="ARBA00022825"/>
    </source>
</evidence>
<comment type="similarity">
    <text evidence="1">Belongs to the peptidase S1 family.</text>
</comment>
<feature type="domain" description="Peptidase S1" evidence="7">
    <location>
        <begin position="48"/>
        <end position="296"/>
    </location>
</feature>
<dbReference type="InterPro" id="IPR018114">
    <property type="entry name" value="TRYPSIN_HIS"/>
</dbReference>
<accession>A0ABQ7Q1B2</accession>
<evidence type="ECO:0000256" key="2">
    <source>
        <dbReference type="ARBA" id="ARBA00022670"/>
    </source>
</evidence>
<comment type="caution">
    <text evidence="8">The sequence shown here is derived from an EMBL/GenBank/DDBJ whole genome shotgun (WGS) entry which is preliminary data.</text>
</comment>
<reference evidence="8 9" key="1">
    <citation type="submission" date="2021-06" db="EMBL/GenBank/DDBJ databases">
        <title>A haploid diamondback moth (Plutella xylostella L.) genome assembly resolves 31 chromosomes and identifies a diamide resistance mutation.</title>
        <authorList>
            <person name="Ward C.M."/>
            <person name="Perry K.D."/>
            <person name="Baker G."/>
            <person name="Powis K."/>
            <person name="Heckel D.G."/>
            <person name="Baxter S.W."/>
        </authorList>
    </citation>
    <scope>NUCLEOTIDE SEQUENCE [LARGE SCALE GENOMIC DNA]</scope>
    <source>
        <strain evidence="8 9">LV</strain>
        <tissue evidence="8">Single pupa</tissue>
    </source>
</reference>
<dbReference type="Gene3D" id="2.40.10.10">
    <property type="entry name" value="Trypsin-like serine proteases"/>
    <property type="match status" value="2"/>
</dbReference>
<name>A0ABQ7Q1B2_PLUXY</name>
<feature type="signal peptide" evidence="6">
    <location>
        <begin position="1"/>
        <end position="21"/>
    </location>
</feature>
<keyword evidence="6" id="KW-0732">Signal</keyword>
<dbReference type="PANTHER" id="PTHR24276">
    <property type="entry name" value="POLYSERASE-RELATED"/>
    <property type="match status" value="1"/>
</dbReference>
<dbReference type="InterPro" id="IPR001254">
    <property type="entry name" value="Trypsin_dom"/>
</dbReference>
<evidence type="ECO:0000256" key="6">
    <source>
        <dbReference type="SAM" id="SignalP"/>
    </source>
</evidence>
<evidence type="ECO:0000313" key="9">
    <source>
        <dbReference type="Proteomes" id="UP000823941"/>
    </source>
</evidence>
<dbReference type="PANTHER" id="PTHR24276:SF98">
    <property type="entry name" value="FI18310P1-RELATED"/>
    <property type="match status" value="1"/>
</dbReference>
<keyword evidence="2" id="KW-0645">Protease</keyword>
<sequence length="328" mass="36003">MHQQNFGFFIILALLYSSANTQDVKNETAGNTVGRNHTNTNDYPIFRIRDGIPAKSEEVPYQVSFKDGINFRSKPPSLYGTNFCGGTLVQPQKILSAAHCFFTDENGKIKPKDLNHIVAAMGNVHNAAYYSSKDSLLAGQWRRLENASVPSNYRFPRNDIAVVVSKICVIAVCAELPCGCDTVCSEALGPLSTQMHHIWTRSAILLMAAVDLLSTMMCKYRSRSYTTSMICADRNQAEILVGDSGGPLVCRGTGEPAEGGRGILVGIASGGERIPDGVSFYTRISSYRDFIESKDSARVYMYSSKNFQCRVCWSSFVVVWGVLVSLGI</sequence>
<dbReference type="PROSITE" id="PS00134">
    <property type="entry name" value="TRYPSIN_HIS"/>
    <property type="match status" value="1"/>
</dbReference>
<keyword evidence="3" id="KW-0378">Hydrolase</keyword>
<dbReference type="Proteomes" id="UP000823941">
    <property type="component" value="Chromosome 23"/>
</dbReference>
<keyword evidence="5" id="KW-1015">Disulfide bond</keyword>
<evidence type="ECO:0000256" key="5">
    <source>
        <dbReference type="ARBA" id="ARBA00023157"/>
    </source>
</evidence>
<proteinExistence type="inferred from homology"/>
<evidence type="ECO:0000259" key="7">
    <source>
        <dbReference type="PROSITE" id="PS50240"/>
    </source>
</evidence>